<feature type="chain" id="PRO_5046482102" evidence="1">
    <location>
        <begin position="22"/>
        <end position="153"/>
    </location>
</feature>
<reference evidence="2 3" key="1">
    <citation type="submission" date="2020-03" db="EMBL/GenBank/DDBJ databases">
        <title>Rubrivivax benzoatilyticus JA2 (sequenced after 10 years sub-culturing).</title>
        <authorList>
            <person name="Gupta D."/>
            <person name="Chintalapati S."/>
            <person name="Chintalapati V.R."/>
        </authorList>
    </citation>
    <scope>NUCLEOTIDE SEQUENCE [LARGE SCALE GENOMIC DNA]</scope>
    <source>
        <strain evidence="2 3">JA2-Mal</strain>
    </source>
</reference>
<accession>A0ABX0HR73</accession>
<evidence type="ECO:0000313" key="3">
    <source>
        <dbReference type="Proteomes" id="UP000802098"/>
    </source>
</evidence>
<feature type="signal peptide" evidence="1">
    <location>
        <begin position="1"/>
        <end position="21"/>
    </location>
</feature>
<gene>
    <name evidence="2" type="ORF">G7087_04195</name>
</gene>
<proteinExistence type="predicted"/>
<dbReference type="EMBL" id="JAAOCD010000001">
    <property type="protein sequence ID" value="NHK97566.1"/>
    <property type="molecule type" value="Genomic_DNA"/>
</dbReference>
<evidence type="ECO:0000313" key="2">
    <source>
        <dbReference type="EMBL" id="NHK97566.1"/>
    </source>
</evidence>
<name>A0ABX0HR73_9BURK</name>
<dbReference type="Proteomes" id="UP000802098">
    <property type="component" value="Unassembled WGS sequence"/>
</dbReference>
<comment type="caution">
    <text evidence="2">The sequence shown here is derived from an EMBL/GenBank/DDBJ whole genome shotgun (WGS) entry which is preliminary data.</text>
</comment>
<keyword evidence="1" id="KW-0732">Signal</keyword>
<evidence type="ECO:0000256" key="1">
    <source>
        <dbReference type="SAM" id="SignalP"/>
    </source>
</evidence>
<sequence>MRTRFLAAAALALALAACTDGYPNTDAPTPDLIRLDQPGRLQALNEAAAAAASEVDWRFRLRPDCTLHAERRRLFGVDELFVLPLSGADPQLRASDGARRFELVATAADGRELSVFATRSRVDALRAELALKLLRRDCRPEGRAGAAAYNPRG</sequence>
<keyword evidence="3" id="KW-1185">Reference proteome</keyword>
<dbReference type="RefSeq" id="WP_009857666.1">
    <property type="nucleotide sequence ID" value="NZ_JAAOCD010000001.1"/>
</dbReference>
<protein>
    <submittedName>
        <fullName evidence="2">Uncharacterized protein</fullName>
    </submittedName>
</protein>
<organism evidence="2 3">
    <name type="scientific">Rubrivivax benzoatilyticus</name>
    <dbReference type="NCBI Taxonomy" id="316997"/>
    <lineage>
        <taxon>Bacteria</taxon>
        <taxon>Pseudomonadati</taxon>
        <taxon>Pseudomonadota</taxon>
        <taxon>Betaproteobacteria</taxon>
        <taxon>Burkholderiales</taxon>
        <taxon>Sphaerotilaceae</taxon>
        <taxon>Rubrivivax</taxon>
    </lineage>
</organism>
<dbReference type="PROSITE" id="PS51257">
    <property type="entry name" value="PROKAR_LIPOPROTEIN"/>
    <property type="match status" value="1"/>
</dbReference>